<organism evidence="2">
    <name type="scientific">bioreactor metagenome</name>
    <dbReference type="NCBI Taxonomy" id="1076179"/>
    <lineage>
        <taxon>unclassified sequences</taxon>
        <taxon>metagenomes</taxon>
        <taxon>ecological metagenomes</taxon>
    </lineage>
</organism>
<gene>
    <name evidence="2" type="ORF">SDC9_184671</name>
</gene>
<accession>A0A645HDP2</accession>
<comment type="caution">
    <text evidence="2">The sequence shown here is derived from an EMBL/GenBank/DDBJ whole genome shotgun (WGS) entry which is preliminary data.</text>
</comment>
<evidence type="ECO:0000259" key="1">
    <source>
        <dbReference type="Pfam" id="PF13186"/>
    </source>
</evidence>
<dbReference type="InterPro" id="IPR013785">
    <property type="entry name" value="Aldolase_TIM"/>
</dbReference>
<name>A0A645HDP2_9ZZZZ</name>
<proteinExistence type="predicted"/>
<dbReference type="AlphaFoldDB" id="A0A645HDP2"/>
<protein>
    <recommendedName>
        <fullName evidence="1">4Fe4S-binding SPASM domain-containing protein</fullName>
    </recommendedName>
</protein>
<dbReference type="SUPFAM" id="SSF102114">
    <property type="entry name" value="Radical SAM enzymes"/>
    <property type="match status" value="1"/>
</dbReference>
<feature type="domain" description="4Fe4S-binding SPASM" evidence="1">
    <location>
        <begin position="60"/>
        <end position="126"/>
    </location>
</feature>
<dbReference type="InterPro" id="IPR023885">
    <property type="entry name" value="4Fe4S-binding_SPASM_dom"/>
</dbReference>
<evidence type="ECO:0000313" key="2">
    <source>
        <dbReference type="EMBL" id="MPN37155.1"/>
    </source>
</evidence>
<reference evidence="2" key="1">
    <citation type="submission" date="2019-08" db="EMBL/GenBank/DDBJ databases">
        <authorList>
            <person name="Kucharzyk K."/>
            <person name="Murdoch R.W."/>
            <person name="Higgins S."/>
            <person name="Loffler F."/>
        </authorList>
    </citation>
    <scope>NUCLEOTIDE SEQUENCE</scope>
</reference>
<dbReference type="Pfam" id="PF13186">
    <property type="entry name" value="SPASM"/>
    <property type="match status" value="1"/>
</dbReference>
<dbReference type="EMBL" id="VSSQ01091653">
    <property type="protein sequence ID" value="MPN37155.1"/>
    <property type="molecule type" value="Genomic_DNA"/>
</dbReference>
<dbReference type="InterPro" id="IPR058240">
    <property type="entry name" value="rSAM_sf"/>
</dbReference>
<sequence>MKEMKILAKSLKADRLVFKSAQLYDFENGNDLLTSIEKYSRYKKINEGSYKVKSALPNHCSRLWSAAVISSKGDLIPCCYDKDGTHSFGNLADRSFGSVWHSSKANEFRMSVLSNRKQHEMCRNCTGK</sequence>
<dbReference type="Gene3D" id="3.20.20.70">
    <property type="entry name" value="Aldolase class I"/>
    <property type="match status" value="1"/>
</dbReference>